<reference evidence="7 8" key="2">
    <citation type="submission" date="2019-01" db="EMBL/GenBank/DDBJ databases">
        <title>The decoding of complex shrimp genome reveals the adaptation for benthos swimmer, frequently molting mechanism and breeding impact on genome.</title>
        <authorList>
            <person name="Sun Y."/>
            <person name="Gao Y."/>
            <person name="Yu Y."/>
        </authorList>
    </citation>
    <scope>NUCLEOTIDE SEQUENCE [LARGE SCALE GENOMIC DNA]</scope>
    <source>
        <tissue evidence="7">Muscle</tissue>
    </source>
</reference>
<feature type="compositionally biased region" description="Polar residues" evidence="3">
    <location>
        <begin position="988"/>
        <end position="997"/>
    </location>
</feature>
<feature type="compositionally biased region" description="Polar residues" evidence="3">
    <location>
        <begin position="1262"/>
        <end position="1275"/>
    </location>
</feature>
<feature type="compositionally biased region" description="Acidic residues" evidence="3">
    <location>
        <begin position="1237"/>
        <end position="1248"/>
    </location>
</feature>
<dbReference type="PROSITE" id="PS50211">
    <property type="entry name" value="DENN"/>
    <property type="match status" value="1"/>
</dbReference>
<name>A0A3R7Q6N5_PENVA</name>
<feature type="transmembrane region" description="Helical" evidence="4">
    <location>
        <begin position="1585"/>
        <end position="1603"/>
    </location>
</feature>
<dbReference type="Pfam" id="PF03456">
    <property type="entry name" value="uDENN"/>
    <property type="match status" value="1"/>
</dbReference>
<dbReference type="InterPro" id="IPR005113">
    <property type="entry name" value="uDENN_dom"/>
</dbReference>
<accession>A0A3R7Q6N5</accession>
<dbReference type="Gene3D" id="6.10.140.1000">
    <property type="match status" value="1"/>
</dbReference>
<dbReference type="STRING" id="6689.A0A3R7Q6N5"/>
<dbReference type="Proteomes" id="UP000283509">
    <property type="component" value="Unassembled WGS sequence"/>
</dbReference>
<dbReference type="PANTHER" id="PTHR12296:SF30">
    <property type="entry name" value="DENN DOMAIN-CONTAINING PROTEIN CRAG"/>
    <property type="match status" value="1"/>
</dbReference>
<dbReference type="Gene3D" id="3.40.50.11500">
    <property type="match status" value="1"/>
</dbReference>
<dbReference type="Gene3D" id="1.25.40.10">
    <property type="entry name" value="Tetratricopeptide repeat domain"/>
    <property type="match status" value="1"/>
</dbReference>
<dbReference type="InterPro" id="IPR051696">
    <property type="entry name" value="DENN_Domain_GEFs"/>
</dbReference>
<feature type="region of interest" description="Disordered" evidence="3">
    <location>
        <begin position="900"/>
        <end position="1000"/>
    </location>
</feature>
<feature type="transmembrane region" description="Helical" evidence="4">
    <location>
        <begin position="1623"/>
        <end position="1646"/>
    </location>
</feature>
<dbReference type="PROSITE" id="PS51498">
    <property type="entry name" value="MABP"/>
    <property type="match status" value="1"/>
</dbReference>
<dbReference type="Gene3D" id="2.100.10.50">
    <property type="match status" value="1"/>
</dbReference>
<feature type="compositionally biased region" description="Polar residues" evidence="3">
    <location>
        <begin position="1200"/>
        <end position="1211"/>
    </location>
</feature>
<feature type="domain" description="UDENN" evidence="5">
    <location>
        <begin position="126"/>
        <end position="581"/>
    </location>
</feature>
<feature type="repeat" description="PPR" evidence="2">
    <location>
        <begin position="740"/>
        <end position="774"/>
    </location>
</feature>
<evidence type="ECO:0000256" key="3">
    <source>
        <dbReference type="SAM" id="MobiDB-lite"/>
    </source>
</evidence>
<evidence type="ECO:0000259" key="6">
    <source>
        <dbReference type="PROSITE" id="PS51498"/>
    </source>
</evidence>
<evidence type="ECO:0000256" key="1">
    <source>
        <dbReference type="ARBA" id="ARBA00022658"/>
    </source>
</evidence>
<dbReference type="SMART" id="SM00800">
    <property type="entry name" value="uDENN"/>
    <property type="match status" value="1"/>
</dbReference>
<keyword evidence="1" id="KW-0344">Guanine-nucleotide releasing factor</keyword>
<feature type="compositionally biased region" description="Low complexity" evidence="3">
    <location>
        <begin position="1388"/>
        <end position="1397"/>
    </location>
</feature>
<feature type="domain" description="MABP" evidence="6">
    <location>
        <begin position="1"/>
        <end position="134"/>
    </location>
</feature>
<feature type="transmembrane region" description="Helical" evidence="4">
    <location>
        <begin position="1554"/>
        <end position="1573"/>
    </location>
</feature>
<feature type="compositionally biased region" description="Low complexity" evidence="3">
    <location>
        <begin position="958"/>
        <end position="987"/>
    </location>
</feature>
<proteinExistence type="predicted"/>
<dbReference type="PANTHER" id="PTHR12296">
    <property type="entry name" value="DENN DOMAIN-CONTAINING PROTEIN 4"/>
    <property type="match status" value="1"/>
</dbReference>
<dbReference type="PROSITE" id="PS51375">
    <property type="entry name" value="PPR"/>
    <property type="match status" value="1"/>
</dbReference>
<gene>
    <name evidence="7" type="ORF">C7M84_011863</name>
</gene>
<dbReference type="GO" id="GO:0031410">
    <property type="term" value="C:cytoplasmic vesicle"/>
    <property type="evidence" value="ECO:0007669"/>
    <property type="project" value="TreeGrafter"/>
</dbReference>
<dbReference type="InterPro" id="IPR001194">
    <property type="entry name" value="cDENN_dom"/>
</dbReference>
<dbReference type="Pfam" id="PF03455">
    <property type="entry name" value="dDENN"/>
    <property type="match status" value="1"/>
</dbReference>
<dbReference type="InterPro" id="IPR005112">
    <property type="entry name" value="dDENN_dom"/>
</dbReference>
<protein>
    <submittedName>
        <fullName evidence="7">C-myc promoter-binding protein</fullName>
    </submittedName>
</protein>
<keyword evidence="4" id="KW-0812">Transmembrane</keyword>
<keyword evidence="4" id="KW-1133">Transmembrane helix</keyword>
<keyword evidence="8" id="KW-1185">Reference proteome</keyword>
<sequence length="1676" mass="184333">MVNGGKHEGCNKSGTDNVNHGQKYFYRRGRDKQPLVDVGVLYEGRERVMADSQIVEFTPSGRSANINPSGQTTYMTYRRASERSACNELVVSDICIIMTSRGEQAPHSYCTIDRNLNKGTMVGSDIYVCYKKSMHRSNYIAYMAGILDHYPSNHYPGFPIPTDLALFCLPMGATLESWPAKSAQPQPIFSTFVLTVTAGGGNTEAVEKVYGAAVSFYEKYPHELLTDEQREALKLNEHFGRNNIVHTNKCICILSRWPFFDTFDKFLRYLHTMANTGPHHVPIERYVHHFVECVPFPSARKPRILIQLDARERISLAQPEDLPINLSGAKFRQLVMTLRPEGCLLVLLFALTEQKILLHSLRPDVLTAVAEAITMIIFPFHWQCPYIPLCPLGLSDFLNAPIPFLLGLDSRFFDLYHPPTDVICIDLDTGAMSVPDDKKFLITKLLPRRPARILRASLESLCEKIYKFEKLLQMHLKAQKTEPGIDTDFKIKRKEQQLDVEIQEAFLRFTATILKGYSHYLLPIVSAKAGAACDTSSLFDIDAFVKSRDKNYHKFYQLMVNTQMFSKFIEERSFVSDKDASLAFFDDCAEKVVEDDTTIRLLELEPAQSEHTLFLPPPEPISLPEGMTYSYNGFPKLKPELFPLLEPKPVLPPQVKQPQATPASPLARRTKHEVKSAQKLALRHAQTPILWAKCLLSTCYSLWFTHLPAFATTQHHKARFLQLAFKILTNMQKLNLSQADEVSYRVMMQLCGLYSQPILAVKVLCEMRQHGITPNAITYGYYNRAVMESKWTHSNLFWKKLRNVVIGVAAFKRSGLERSQRRKSSLSLDEVDKCLTDADSASRVSLESGASLDSHPLHLIQRLTPSAQIQATVLSVRQVRVCSASVTCPSPLLCSVAATTTTNTSSSPSSPPMTLPLQSVPIPSSSAQSAFPSSSSAIAANSESSQPNGDATAACGESHSSLCSHSVHSTSSSTTTSTTTTCTSATSGIPSTTESSYTSLTPSTVSMVTPSFSSSSSSSSLATIAPILSTLICPSQSSSSPRALDFSESDALRARLGSIVRSSAAGLASGADLLVIEYNVAFSSSAGLLMSSALDSTVFDAASRSRQRPNDLADALSPTLDQYDKMSEATAVRTSPEAPTSSVQDKGVPEYLRSDSYGSDAKIITNFLRLTRVDIEPIAQITQFRTSSLDAHGEEARSSPLGQNEQDFTSTEDLKGIDPIFHTEEDEDDKKTKKEEEEQQQEAQETEEGQLPKKLLLPPRSPNINIDRTSNYSPIPSSPMRTPVTENDPLGAFGILMTDSAPKTTETPTSLSSVAASHISDSSIRDSPSRQSVNSDDSEASSQIRGQRKPPRPVARSATFSSRSGVSMKQQVKRSANSLWALSPSPSPTHTSHSSSPNRALPHDRPQSDDPPNSALVSATPTWPSLKISFSNSSSRLGLASNMASTMATEGLRQASKQIEHLRSQYLDPAMADLGQYSPGNFNYRKNEIISGSISSVKSAVTSFSKRFGEIREAITATNTPASRGIHRTSTSLPSTSFFDNYFRISIYSSSYSYHYSILSSLFLSSYLSHIYVVCSLTFCFVASLYYSLSCGASWCCGSLYTLPSTSLPSSLLPYTSSPPYPYSLPPSSLSSLSLSLFDLLLLVILHICCRMCLMLSPPVPSLACLSLLVPSLSPF</sequence>
<feature type="region of interest" description="Disordered" evidence="3">
    <location>
        <begin position="1189"/>
        <end position="1420"/>
    </location>
</feature>
<dbReference type="InterPro" id="IPR043153">
    <property type="entry name" value="DENN_C"/>
</dbReference>
<dbReference type="GO" id="GO:0005085">
    <property type="term" value="F:guanyl-nucleotide exchange factor activity"/>
    <property type="evidence" value="ECO:0007669"/>
    <property type="project" value="UniProtKB-KW"/>
</dbReference>
<keyword evidence="4" id="KW-0472">Membrane</keyword>
<dbReference type="EMBL" id="QCYY01002502">
    <property type="protein sequence ID" value="ROT69905.1"/>
    <property type="molecule type" value="Genomic_DNA"/>
</dbReference>
<evidence type="ECO:0000256" key="2">
    <source>
        <dbReference type="PROSITE-ProRule" id="PRU00708"/>
    </source>
</evidence>
<dbReference type="SMART" id="SM00799">
    <property type="entry name" value="DENN"/>
    <property type="match status" value="1"/>
</dbReference>
<evidence type="ECO:0000313" key="8">
    <source>
        <dbReference type="Proteomes" id="UP000283509"/>
    </source>
</evidence>
<organism evidence="7 8">
    <name type="scientific">Penaeus vannamei</name>
    <name type="common">Whiteleg shrimp</name>
    <name type="synonym">Litopenaeus vannamei</name>
    <dbReference type="NCBI Taxonomy" id="6689"/>
    <lineage>
        <taxon>Eukaryota</taxon>
        <taxon>Metazoa</taxon>
        <taxon>Ecdysozoa</taxon>
        <taxon>Arthropoda</taxon>
        <taxon>Crustacea</taxon>
        <taxon>Multicrustacea</taxon>
        <taxon>Malacostraca</taxon>
        <taxon>Eumalacostraca</taxon>
        <taxon>Eucarida</taxon>
        <taxon>Decapoda</taxon>
        <taxon>Dendrobranchiata</taxon>
        <taxon>Penaeoidea</taxon>
        <taxon>Penaeidae</taxon>
        <taxon>Penaeus</taxon>
    </lineage>
</organism>
<feature type="compositionally biased region" description="Polar residues" evidence="3">
    <location>
        <begin position="1358"/>
        <end position="1380"/>
    </location>
</feature>
<dbReference type="InterPro" id="IPR023341">
    <property type="entry name" value="MABP"/>
</dbReference>
<dbReference type="OrthoDB" id="75250at2759"/>
<feature type="compositionally biased region" description="Low complexity" evidence="3">
    <location>
        <begin position="915"/>
        <end position="945"/>
    </location>
</feature>
<reference evidence="7 8" key="1">
    <citation type="submission" date="2018-04" db="EMBL/GenBank/DDBJ databases">
        <authorList>
            <person name="Zhang X."/>
            <person name="Yuan J."/>
            <person name="Li F."/>
            <person name="Xiang J."/>
        </authorList>
    </citation>
    <scope>NUCLEOTIDE SEQUENCE [LARGE SCALE GENOMIC DNA]</scope>
    <source>
        <tissue evidence="7">Muscle</tissue>
    </source>
</reference>
<evidence type="ECO:0000259" key="5">
    <source>
        <dbReference type="PROSITE" id="PS50211"/>
    </source>
</evidence>
<feature type="region of interest" description="Disordered" evidence="3">
    <location>
        <begin position="1127"/>
        <end position="1154"/>
    </location>
</feature>
<feature type="compositionally biased region" description="Low complexity" evidence="3">
    <location>
        <begin position="1310"/>
        <end position="1322"/>
    </location>
</feature>
<dbReference type="InterPro" id="IPR011990">
    <property type="entry name" value="TPR-like_helical_dom_sf"/>
</dbReference>
<dbReference type="Pfam" id="PF02141">
    <property type="entry name" value="DENN"/>
    <property type="match status" value="1"/>
</dbReference>
<dbReference type="GO" id="GO:0032483">
    <property type="term" value="P:regulation of Rab protein signal transduction"/>
    <property type="evidence" value="ECO:0007669"/>
    <property type="project" value="TreeGrafter"/>
</dbReference>
<comment type="caution">
    <text evidence="7">The sequence shown here is derived from an EMBL/GenBank/DDBJ whole genome shotgun (WGS) entry which is preliminary data.</text>
</comment>
<dbReference type="InterPro" id="IPR002885">
    <property type="entry name" value="PPR_rpt"/>
</dbReference>
<dbReference type="InterPro" id="IPR037516">
    <property type="entry name" value="Tripartite_DENN"/>
</dbReference>
<evidence type="ECO:0000256" key="4">
    <source>
        <dbReference type="SAM" id="Phobius"/>
    </source>
</evidence>
<dbReference type="SMART" id="SM00801">
    <property type="entry name" value="dDENN"/>
    <property type="match status" value="1"/>
</dbReference>
<evidence type="ECO:0000313" key="7">
    <source>
        <dbReference type="EMBL" id="ROT69905.1"/>
    </source>
</evidence>